<dbReference type="InterPro" id="IPR011059">
    <property type="entry name" value="Metal-dep_hydrolase_composite"/>
</dbReference>
<name>A0ABV1F6B3_9BACI</name>
<keyword evidence="2" id="KW-0378">Hydrolase</keyword>
<dbReference type="RefSeq" id="WP_349205142.1">
    <property type="nucleotide sequence ID" value="NZ_JBBMFN010000051.1"/>
</dbReference>
<evidence type="ECO:0000259" key="1">
    <source>
        <dbReference type="Pfam" id="PF07969"/>
    </source>
</evidence>
<dbReference type="Gene3D" id="2.30.40.10">
    <property type="entry name" value="Urease, subunit C, domain 1"/>
    <property type="match status" value="1"/>
</dbReference>
<dbReference type="CDD" id="cd01300">
    <property type="entry name" value="YtcJ_like"/>
    <property type="match status" value="1"/>
</dbReference>
<evidence type="ECO:0000313" key="3">
    <source>
        <dbReference type="Proteomes" id="UP001465426"/>
    </source>
</evidence>
<dbReference type="InterPro" id="IPR013108">
    <property type="entry name" value="Amidohydro_3"/>
</dbReference>
<comment type="caution">
    <text evidence="2">The sequence shown here is derived from an EMBL/GenBank/DDBJ whole genome shotgun (WGS) entry which is preliminary data.</text>
</comment>
<dbReference type="Gene3D" id="3.20.20.140">
    <property type="entry name" value="Metal-dependent hydrolases"/>
    <property type="match status" value="1"/>
</dbReference>
<dbReference type="Pfam" id="PF07969">
    <property type="entry name" value="Amidohydro_3"/>
    <property type="match status" value="1"/>
</dbReference>
<keyword evidence="3" id="KW-1185">Reference proteome</keyword>
<dbReference type="Gene3D" id="3.10.310.70">
    <property type="match status" value="1"/>
</dbReference>
<dbReference type="InterPro" id="IPR033932">
    <property type="entry name" value="YtcJ-like"/>
</dbReference>
<dbReference type="SUPFAM" id="SSF51338">
    <property type="entry name" value="Composite domain of metallo-dependent hydrolases"/>
    <property type="match status" value="1"/>
</dbReference>
<dbReference type="EC" id="3.5.-.-" evidence="2"/>
<gene>
    <name evidence="2" type="ORF">WMO63_17320</name>
</gene>
<proteinExistence type="predicted"/>
<feature type="domain" description="Amidohydrolase 3" evidence="1">
    <location>
        <begin position="51"/>
        <end position="528"/>
    </location>
</feature>
<organism evidence="2 3">
    <name type="scientific">Niallia hominis</name>
    <dbReference type="NCBI Taxonomy" id="3133173"/>
    <lineage>
        <taxon>Bacteria</taxon>
        <taxon>Bacillati</taxon>
        <taxon>Bacillota</taxon>
        <taxon>Bacilli</taxon>
        <taxon>Bacillales</taxon>
        <taxon>Bacillaceae</taxon>
        <taxon>Niallia</taxon>
    </lineage>
</organism>
<accession>A0ABV1F6B3</accession>
<protein>
    <submittedName>
        <fullName evidence="2">Amidohydrolase</fullName>
        <ecNumber evidence="2">3.5.-.-</ecNumber>
    </submittedName>
</protein>
<dbReference type="SUPFAM" id="SSF51556">
    <property type="entry name" value="Metallo-dependent hydrolases"/>
    <property type="match status" value="1"/>
</dbReference>
<evidence type="ECO:0000313" key="2">
    <source>
        <dbReference type="EMBL" id="MEQ2467419.1"/>
    </source>
</evidence>
<reference evidence="2 3" key="1">
    <citation type="submission" date="2024-03" db="EMBL/GenBank/DDBJ databases">
        <title>Human intestinal bacterial collection.</title>
        <authorList>
            <person name="Pauvert C."/>
            <person name="Hitch T.C.A."/>
            <person name="Clavel T."/>
        </authorList>
    </citation>
    <scope>NUCLEOTIDE SEQUENCE [LARGE SCALE GENOMIC DNA]</scope>
    <source>
        <strain evidence="2 3">CLA-SR-H024</strain>
    </source>
</reference>
<dbReference type="InterPro" id="IPR032466">
    <property type="entry name" value="Metal_Hydrolase"/>
</dbReference>
<sequence length="536" mass="58343">MKASLVYTNGEIITVDDVFSVHEAVAVVDNKIVAVGSNEEINTWIGAETNVIDLGGNSLLPGFIDAHLHLLNFGLTKVSTNLKPCKSIDEVLELLKAKAVQTPEGGWVRGWAYNDNNVAENRMPNRKELDSVSTVHPIYIQRSCGHVIAANSKALDLGGITAETPNPEGGEIESVDGAVTGVLKEAARMLVIDHDVYTDHEVFSGLHLAAKDYMKSGITSVHDMGGKGSDHLLYLQKVAKDPDFKLRIYASVVSFDNSSNAIDKTLDASILTGLGNERFKIGPSKLFLDGSITGQTAAMSEGYVTDPANKGILYKSQEDVNAIMERPHNAGCQITAHAIGDGAVEMMVSCIEHVVNKFPRENHRHRIEHASVCNPELVERIKKLNAVIVINPAFFYDFGDEYVKYIGSKAEWMFPSQSYLEHGVKVAAGSDSPITDFEPLLGIQEIVTRKTKNGTVIGEKECSSLEDAIRIFTINGAYASFEEEIKGSIEPGKLADFVILEGSILNAIPDHIKDIPIKQTVINGEIVYENPVAVMK</sequence>
<dbReference type="PANTHER" id="PTHR22642:SF2">
    <property type="entry name" value="PROTEIN LONG AFTER FAR-RED 3"/>
    <property type="match status" value="1"/>
</dbReference>
<dbReference type="Proteomes" id="UP001465426">
    <property type="component" value="Unassembled WGS sequence"/>
</dbReference>
<dbReference type="PANTHER" id="PTHR22642">
    <property type="entry name" value="IMIDAZOLONEPROPIONASE"/>
    <property type="match status" value="1"/>
</dbReference>
<dbReference type="GO" id="GO:0016787">
    <property type="term" value="F:hydrolase activity"/>
    <property type="evidence" value="ECO:0007669"/>
    <property type="project" value="UniProtKB-KW"/>
</dbReference>
<dbReference type="EMBL" id="JBBMFN010000051">
    <property type="protein sequence ID" value="MEQ2467419.1"/>
    <property type="molecule type" value="Genomic_DNA"/>
</dbReference>